<proteinExistence type="predicted"/>
<dbReference type="RefSeq" id="WP_065966588.1">
    <property type="nucleotide sequence ID" value="NZ_ASQP01000469.1"/>
</dbReference>
<feature type="compositionally biased region" description="Basic and acidic residues" evidence="1">
    <location>
        <begin position="1"/>
        <end position="36"/>
    </location>
</feature>
<dbReference type="STRING" id="67365.GCA_001704635_01733"/>
<organism evidence="2 3">
    <name type="scientific">Streptomyces sparsogenes DSM 40356</name>
    <dbReference type="NCBI Taxonomy" id="1331668"/>
    <lineage>
        <taxon>Bacteria</taxon>
        <taxon>Bacillati</taxon>
        <taxon>Actinomycetota</taxon>
        <taxon>Actinomycetes</taxon>
        <taxon>Kitasatosporales</taxon>
        <taxon>Streptomycetaceae</taxon>
        <taxon>Streptomyces</taxon>
    </lineage>
</organism>
<protein>
    <submittedName>
        <fullName evidence="2">Uncharacterized protein</fullName>
    </submittedName>
</protein>
<reference evidence="2 3" key="1">
    <citation type="submission" date="2013-05" db="EMBL/GenBank/DDBJ databases">
        <title>Genome sequence of Streptomyces sparsogenes DSM 40356.</title>
        <authorList>
            <person name="Coyne S."/>
            <person name="Seebeck F.P."/>
        </authorList>
    </citation>
    <scope>NUCLEOTIDE SEQUENCE [LARGE SCALE GENOMIC DNA]</scope>
    <source>
        <strain evidence="2 3">DSM 40356</strain>
    </source>
</reference>
<evidence type="ECO:0000313" key="2">
    <source>
        <dbReference type="EMBL" id="OMI34412.1"/>
    </source>
</evidence>
<gene>
    <name evidence="2" type="ORF">SPAR_36551</name>
</gene>
<evidence type="ECO:0000313" key="3">
    <source>
        <dbReference type="Proteomes" id="UP000186168"/>
    </source>
</evidence>
<accession>A0A1R1S870</accession>
<dbReference type="AlphaFoldDB" id="A0A1R1S870"/>
<feature type="region of interest" description="Disordered" evidence="1">
    <location>
        <begin position="1"/>
        <end position="42"/>
    </location>
</feature>
<sequence length="70" mass="8013">MFGKRRAESDPENSLDKALRTHSQATREQRTAEVNDRRRRQGLTPMHCGAEASLNKYGDWECTRCGDVFA</sequence>
<dbReference type="EMBL" id="ASQP01000469">
    <property type="protein sequence ID" value="OMI34412.1"/>
    <property type="molecule type" value="Genomic_DNA"/>
</dbReference>
<keyword evidence="3" id="KW-1185">Reference proteome</keyword>
<comment type="caution">
    <text evidence="2">The sequence shown here is derived from an EMBL/GenBank/DDBJ whole genome shotgun (WGS) entry which is preliminary data.</text>
</comment>
<dbReference type="Proteomes" id="UP000186168">
    <property type="component" value="Unassembled WGS sequence"/>
</dbReference>
<dbReference type="GeneID" id="96746669"/>
<name>A0A1R1S870_9ACTN</name>
<evidence type="ECO:0000256" key="1">
    <source>
        <dbReference type="SAM" id="MobiDB-lite"/>
    </source>
</evidence>